<dbReference type="Pfam" id="PF00583">
    <property type="entry name" value="Acetyltransf_1"/>
    <property type="match status" value="1"/>
</dbReference>
<protein>
    <recommendedName>
        <fullName evidence="1">N-acetyltransferase domain-containing protein</fullName>
    </recommendedName>
</protein>
<comment type="caution">
    <text evidence="2">The sequence shown here is derived from an EMBL/GenBank/DDBJ whole genome shotgun (WGS) entry which is preliminary data.</text>
</comment>
<dbReference type="STRING" id="1805034.AUJ59_02160"/>
<dbReference type="Proteomes" id="UP000183144">
    <property type="component" value="Unassembled WGS sequence"/>
</dbReference>
<dbReference type="CDD" id="cd04301">
    <property type="entry name" value="NAT_SF"/>
    <property type="match status" value="1"/>
</dbReference>
<evidence type="ECO:0000313" key="2">
    <source>
        <dbReference type="EMBL" id="OIN89215.1"/>
    </source>
</evidence>
<dbReference type="Gene3D" id="3.40.630.30">
    <property type="match status" value="1"/>
</dbReference>
<dbReference type="PANTHER" id="PTHR43617">
    <property type="entry name" value="L-AMINO ACID N-ACETYLTRANSFERASE"/>
    <property type="match status" value="1"/>
</dbReference>
<organism evidence="2 3">
    <name type="scientific">Candidatus Beckwithbacteria bacterium CG1_02_47_37</name>
    <dbReference type="NCBI Taxonomy" id="1805034"/>
    <lineage>
        <taxon>Bacteria</taxon>
        <taxon>Candidatus Beckwithiibacteriota</taxon>
    </lineage>
</organism>
<dbReference type="EMBL" id="MNUI01000038">
    <property type="protein sequence ID" value="OIN89215.1"/>
    <property type="molecule type" value="Genomic_DNA"/>
</dbReference>
<dbReference type="InterPro" id="IPR016181">
    <property type="entry name" value="Acyl_CoA_acyltransferase"/>
</dbReference>
<dbReference type="PROSITE" id="PS51186">
    <property type="entry name" value="GNAT"/>
    <property type="match status" value="1"/>
</dbReference>
<sequence length="153" mass="17970">MLIRRATIKDLPAISGLSLDLFKYERAFTKTYNLKWTYSKIGQDYFTERITKKDGIVFVAQENKKIIGYICGYVGHWFFRIKPKMAEIDNMFVEPKYRYLGVGSKLVAVFMKRVKAMGASRVKVEAIYNNDLARNFYQKNQFHNHTVVLESEF</sequence>
<proteinExistence type="predicted"/>
<evidence type="ECO:0000313" key="3">
    <source>
        <dbReference type="Proteomes" id="UP000183144"/>
    </source>
</evidence>
<feature type="domain" description="N-acetyltransferase" evidence="1">
    <location>
        <begin position="1"/>
        <end position="153"/>
    </location>
</feature>
<dbReference type="AlphaFoldDB" id="A0A1J4RQP1"/>
<name>A0A1J4RQP1_9BACT</name>
<dbReference type="GO" id="GO:0016747">
    <property type="term" value="F:acyltransferase activity, transferring groups other than amino-acyl groups"/>
    <property type="evidence" value="ECO:0007669"/>
    <property type="project" value="InterPro"/>
</dbReference>
<evidence type="ECO:0000259" key="1">
    <source>
        <dbReference type="PROSITE" id="PS51186"/>
    </source>
</evidence>
<reference evidence="2 3" key="1">
    <citation type="journal article" date="2016" name="Environ. Microbiol.">
        <title>Genomic resolution of a cold subsurface aquifer community provides metabolic insights for novel microbes adapted to high CO concentrations.</title>
        <authorList>
            <person name="Probst A.J."/>
            <person name="Castelle C.J."/>
            <person name="Singh A."/>
            <person name="Brown C.T."/>
            <person name="Anantharaman K."/>
            <person name="Sharon I."/>
            <person name="Hug L.A."/>
            <person name="Burstein D."/>
            <person name="Emerson J.B."/>
            <person name="Thomas B.C."/>
            <person name="Banfield J.F."/>
        </authorList>
    </citation>
    <scope>NUCLEOTIDE SEQUENCE [LARGE SCALE GENOMIC DNA]</scope>
    <source>
        <strain evidence="2">CG1_02_47_37</strain>
    </source>
</reference>
<gene>
    <name evidence="2" type="ORF">AUJ59_02160</name>
</gene>
<dbReference type="InterPro" id="IPR000182">
    <property type="entry name" value="GNAT_dom"/>
</dbReference>
<accession>A0A1J4RQP1</accession>
<dbReference type="SUPFAM" id="SSF55729">
    <property type="entry name" value="Acyl-CoA N-acyltransferases (Nat)"/>
    <property type="match status" value="1"/>
</dbReference>
<dbReference type="InterPro" id="IPR050276">
    <property type="entry name" value="MshD_Acetyltransferase"/>
</dbReference>